<dbReference type="KEGG" id="smo:SELMODRAFT_405204"/>
<name>D8QWK6_SELML</name>
<reference evidence="7 8" key="1">
    <citation type="journal article" date="2011" name="Science">
        <title>The Selaginella genome identifies genetic changes associated with the evolution of vascular plants.</title>
        <authorList>
            <person name="Banks J.A."/>
            <person name="Nishiyama T."/>
            <person name="Hasebe M."/>
            <person name="Bowman J.L."/>
            <person name="Gribskov M."/>
            <person name="dePamphilis C."/>
            <person name="Albert V.A."/>
            <person name="Aono N."/>
            <person name="Aoyama T."/>
            <person name="Ambrose B.A."/>
            <person name="Ashton N.W."/>
            <person name="Axtell M.J."/>
            <person name="Barker E."/>
            <person name="Barker M.S."/>
            <person name="Bennetzen J.L."/>
            <person name="Bonawitz N.D."/>
            <person name="Chapple C."/>
            <person name="Cheng C."/>
            <person name="Correa L.G."/>
            <person name="Dacre M."/>
            <person name="DeBarry J."/>
            <person name="Dreyer I."/>
            <person name="Elias M."/>
            <person name="Engstrom E.M."/>
            <person name="Estelle M."/>
            <person name="Feng L."/>
            <person name="Finet C."/>
            <person name="Floyd S.K."/>
            <person name="Frommer W.B."/>
            <person name="Fujita T."/>
            <person name="Gramzow L."/>
            <person name="Gutensohn M."/>
            <person name="Harholt J."/>
            <person name="Hattori M."/>
            <person name="Heyl A."/>
            <person name="Hirai T."/>
            <person name="Hiwatashi Y."/>
            <person name="Ishikawa M."/>
            <person name="Iwata M."/>
            <person name="Karol K.G."/>
            <person name="Koehler B."/>
            <person name="Kolukisaoglu U."/>
            <person name="Kubo M."/>
            <person name="Kurata T."/>
            <person name="Lalonde S."/>
            <person name="Li K."/>
            <person name="Li Y."/>
            <person name="Litt A."/>
            <person name="Lyons E."/>
            <person name="Manning G."/>
            <person name="Maruyama T."/>
            <person name="Michael T.P."/>
            <person name="Mikami K."/>
            <person name="Miyazaki S."/>
            <person name="Morinaga S."/>
            <person name="Murata T."/>
            <person name="Mueller-Roeber B."/>
            <person name="Nelson D.R."/>
            <person name="Obara M."/>
            <person name="Oguri Y."/>
            <person name="Olmstead R.G."/>
            <person name="Onodera N."/>
            <person name="Petersen B.L."/>
            <person name="Pils B."/>
            <person name="Prigge M."/>
            <person name="Rensing S.A."/>
            <person name="Riano-Pachon D.M."/>
            <person name="Roberts A.W."/>
            <person name="Sato Y."/>
            <person name="Scheller H.V."/>
            <person name="Schulz B."/>
            <person name="Schulz C."/>
            <person name="Shakirov E.V."/>
            <person name="Shibagaki N."/>
            <person name="Shinohara N."/>
            <person name="Shippen D.E."/>
            <person name="Soerensen I."/>
            <person name="Sotooka R."/>
            <person name="Sugimoto N."/>
            <person name="Sugita M."/>
            <person name="Sumikawa N."/>
            <person name="Tanurdzic M."/>
            <person name="Theissen G."/>
            <person name="Ulvskov P."/>
            <person name="Wakazuki S."/>
            <person name="Weng J.K."/>
            <person name="Willats W.W."/>
            <person name="Wipf D."/>
            <person name="Wolf P.G."/>
            <person name="Yang L."/>
            <person name="Zimmer A.D."/>
            <person name="Zhu Q."/>
            <person name="Mitros T."/>
            <person name="Hellsten U."/>
            <person name="Loque D."/>
            <person name="Otillar R."/>
            <person name="Salamov A."/>
            <person name="Schmutz J."/>
            <person name="Shapiro H."/>
            <person name="Lindquist E."/>
            <person name="Lucas S."/>
            <person name="Rokhsar D."/>
            <person name="Grigoriev I.V."/>
        </authorList>
    </citation>
    <scope>NUCLEOTIDE SEQUENCE [LARGE SCALE GENOMIC DNA]</scope>
</reference>
<sequence>MLSPRVRTPGKSLVGTPARVARNAPSSRIRVICRIRPFLSAEEGENSCLGISRDNDTESSSLHIKNEITGRRETYKLDFCYGAEDHISYIFKMEMEPIVPILFRGCNATVFAYGATGSGKTHTMQGVGKDGLIPLTMAAILSIANAVEATINVSYCEIYMDRCYDLLEPKRMEVSVMDDIHGHIQLRGLSQVLVKDIEEFQAVYLKGCSGRKTGQTELNDVSSRSHAILTVSVTTGNLDNIEKMAVGKLNLIDLAGNEDNRRSGNEGVRLAESSRINQSLFALSNVICALNSKETRIPYRDSKLTRILQDSLGGTSCAIMIACLNPGSYQEAIHTLNLAAKSRQIVNKFAEDDPHEKVDMEAKLKAWREERSKNCAKSPASRFRTDTGLKFQVFKELPTFQTGAHTEEFEKENVAPTSPFNLGSPKSPPLSAKLRCLGTSMREALSPLPSNQEKSFDLSPIFQCLPDSSSSQTPLEKLNMRSQLVQDTLMKEYIQVLNRGKREELLALKGIGEKRADYILQLRENEKSPIKEVRLASKCHILTQGGIRVNSQLQDLHKIGLSAKLACALFNGTITRQICATPK</sequence>
<evidence type="ECO:0000313" key="8">
    <source>
        <dbReference type="Proteomes" id="UP000001514"/>
    </source>
</evidence>
<dbReference type="GO" id="GO:0003777">
    <property type="term" value="F:microtubule motor activity"/>
    <property type="evidence" value="ECO:0000318"/>
    <property type="project" value="GO_Central"/>
</dbReference>
<evidence type="ECO:0000256" key="3">
    <source>
        <dbReference type="ARBA" id="ARBA00023175"/>
    </source>
</evidence>
<dbReference type="AlphaFoldDB" id="D8QWK6"/>
<dbReference type="PANTHER" id="PTHR47969:SF9">
    <property type="entry name" value="KINESIN-LIKE PROTEIN"/>
    <property type="match status" value="1"/>
</dbReference>
<dbReference type="OMA" id="SNEVAIW"/>
<dbReference type="GO" id="GO:0007052">
    <property type="term" value="P:mitotic spindle organization"/>
    <property type="evidence" value="ECO:0000318"/>
    <property type="project" value="GO_Central"/>
</dbReference>
<dbReference type="EMBL" id="GL377568">
    <property type="protein sequence ID" value="EFJ35651.1"/>
    <property type="molecule type" value="Genomic_DNA"/>
</dbReference>
<proteinExistence type="inferred from homology"/>
<dbReference type="InParanoid" id="D8QWK6"/>
<dbReference type="Gramene" id="EFJ35651">
    <property type="protein sequence ID" value="EFJ35651"/>
    <property type="gene ID" value="SELMODRAFT_405204"/>
</dbReference>
<evidence type="ECO:0000259" key="6">
    <source>
        <dbReference type="PROSITE" id="PS50067"/>
    </source>
</evidence>
<comment type="similarity">
    <text evidence="4 5">Belongs to the TRAFAC class myosin-kinesin ATPase superfamily. Kinesin family.</text>
</comment>
<dbReference type="Proteomes" id="UP000001514">
    <property type="component" value="Unassembled WGS sequence"/>
</dbReference>
<organism evidence="8">
    <name type="scientific">Selaginella moellendorffii</name>
    <name type="common">Spikemoss</name>
    <dbReference type="NCBI Taxonomy" id="88036"/>
    <lineage>
        <taxon>Eukaryota</taxon>
        <taxon>Viridiplantae</taxon>
        <taxon>Streptophyta</taxon>
        <taxon>Embryophyta</taxon>
        <taxon>Tracheophyta</taxon>
        <taxon>Lycopodiopsida</taxon>
        <taxon>Selaginellales</taxon>
        <taxon>Selaginellaceae</taxon>
        <taxon>Selaginella</taxon>
    </lineage>
</organism>
<dbReference type="STRING" id="88036.D8QWK6"/>
<protein>
    <recommendedName>
        <fullName evidence="5">Kinesin-like protein</fullName>
    </recommendedName>
</protein>
<evidence type="ECO:0000256" key="4">
    <source>
        <dbReference type="PROSITE-ProRule" id="PRU00283"/>
    </source>
</evidence>
<dbReference type="InterPro" id="IPR036961">
    <property type="entry name" value="Kinesin_motor_dom_sf"/>
</dbReference>
<dbReference type="GO" id="GO:0051231">
    <property type="term" value="P:spindle elongation"/>
    <property type="evidence" value="ECO:0000318"/>
    <property type="project" value="GO_Central"/>
</dbReference>
<feature type="binding site" evidence="4">
    <location>
        <begin position="114"/>
        <end position="121"/>
    </location>
    <ligand>
        <name>ATP</name>
        <dbReference type="ChEBI" id="CHEBI:30616"/>
    </ligand>
</feature>
<evidence type="ECO:0000256" key="2">
    <source>
        <dbReference type="ARBA" id="ARBA00022840"/>
    </source>
</evidence>
<dbReference type="Pfam" id="PF00225">
    <property type="entry name" value="Kinesin"/>
    <property type="match status" value="1"/>
</dbReference>
<dbReference type="SMART" id="SM00129">
    <property type="entry name" value="KISc"/>
    <property type="match status" value="1"/>
</dbReference>
<keyword evidence="2 4" id="KW-0067">ATP-binding</keyword>
<dbReference type="InterPro" id="IPR019821">
    <property type="entry name" value="Kinesin_motor_CS"/>
</dbReference>
<dbReference type="GO" id="GO:0005874">
    <property type="term" value="C:microtubule"/>
    <property type="evidence" value="ECO:0007669"/>
    <property type="project" value="UniProtKB-KW"/>
</dbReference>
<keyword evidence="1 4" id="KW-0547">Nucleotide-binding</keyword>
<dbReference type="GO" id="GO:0005524">
    <property type="term" value="F:ATP binding"/>
    <property type="evidence" value="ECO:0007669"/>
    <property type="project" value="UniProtKB-UniRule"/>
</dbReference>
<keyword evidence="5" id="KW-0493">Microtubule</keyword>
<dbReference type="eggNOG" id="KOG0242">
    <property type="taxonomic scope" value="Eukaryota"/>
</dbReference>
<gene>
    <name evidence="7" type="ORF">SELMODRAFT_405204</name>
</gene>
<dbReference type="FunCoup" id="D8QWK6">
    <property type="interactions" value="1132"/>
</dbReference>
<dbReference type="HOGENOM" id="CLU_001485_27_2_1"/>
<keyword evidence="8" id="KW-1185">Reference proteome</keyword>
<evidence type="ECO:0000256" key="1">
    <source>
        <dbReference type="ARBA" id="ARBA00022741"/>
    </source>
</evidence>
<dbReference type="PANTHER" id="PTHR47969">
    <property type="entry name" value="CHROMOSOME-ASSOCIATED KINESIN KIF4A-RELATED"/>
    <property type="match status" value="1"/>
</dbReference>
<dbReference type="SUPFAM" id="SSF52540">
    <property type="entry name" value="P-loop containing nucleoside triphosphate hydrolases"/>
    <property type="match status" value="1"/>
</dbReference>
<evidence type="ECO:0000256" key="5">
    <source>
        <dbReference type="RuleBase" id="RU000394"/>
    </source>
</evidence>
<dbReference type="InterPro" id="IPR027640">
    <property type="entry name" value="Kinesin-like_fam"/>
</dbReference>
<feature type="domain" description="Kinesin motor" evidence="6">
    <location>
        <begin position="28"/>
        <end position="345"/>
    </location>
</feature>
<dbReference type="PRINTS" id="PR00380">
    <property type="entry name" value="KINESINHEAVY"/>
</dbReference>
<keyword evidence="3 4" id="KW-0505">Motor protein</keyword>
<evidence type="ECO:0000313" key="7">
    <source>
        <dbReference type="EMBL" id="EFJ35651.1"/>
    </source>
</evidence>
<dbReference type="GO" id="GO:0007018">
    <property type="term" value="P:microtubule-based movement"/>
    <property type="evidence" value="ECO:0007669"/>
    <property type="project" value="InterPro"/>
</dbReference>
<dbReference type="PROSITE" id="PS00411">
    <property type="entry name" value="KINESIN_MOTOR_1"/>
    <property type="match status" value="1"/>
</dbReference>
<dbReference type="GO" id="GO:0008017">
    <property type="term" value="F:microtubule binding"/>
    <property type="evidence" value="ECO:0007669"/>
    <property type="project" value="InterPro"/>
</dbReference>
<dbReference type="PROSITE" id="PS50067">
    <property type="entry name" value="KINESIN_MOTOR_2"/>
    <property type="match status" value="1"/>
</dbReference>
<dbReference type="InterPro" id="IPR027417">
    <property type="entry name" value="P-loop_NTPase"/>
</dbReference>
<dbReference type="GO" id="GO:0005875">
    <property type="term" value="C:microtubule associated complex"/>
    <property type="evidence" value="ECO:0000318"/>
    <property type="project" value="GO_Central"/>
</dbReference>
<dbReference type="Gene3D" id="3.40.850.10">
    <property type="entry name" value="Kinesin motor domain"/>
    <property type="match status" value="1"/>
</dbReference>
<accession>D8QWK6</accession>
<dbReference type="InterPro" id="IPR001752">
    <property type="entry name" value="Kinesin_motor_dom"/>
</dbReference>